<dbReference type="GO" id="GO:0005665">
    <property type="term" value="C:RNA polymerase II, core complex"/>
    <property type="evidence" value="ECO:0007669"/>
    <property type="project" value="EnsemblFungi"/>
</dbReference>
<dbReference type="GO" id="GO:0060213">
    <property type="term" value="P:positive regulation of nuclear-transcribed mRNA poly(A) tail shortening"/>
    <property type="evidence" value="ECO:0007669"/>
    <property type="project" value="EnsemblFungi"/>
</dbReference>
<dbReference type="EC" id="2.7.7.6" evidence="7"/>
<evidence type="ECO:0000313" key="8">
    <source>
        <dbReference type="Proteomes" id="UP000011185"/>
    </source>
</evidence>
<dbReference type="VEuPathDB" id="MicrosporidiaDB:THOM_2761"/>
<dbReference type="OrthoDB" id="1162399at2759"/>
<dbReference type="CDD" id="cd04329">
    <property type="entry name" value="RNAP_II_Rpb7_N"/>
    <property type="match status" value="1"/>
</dbReference>
<name>L7JS66_TRAHO</name>
<dbReference type="GO" id="GO:0006367">
    <property type="term" value="P:transcription initiation at RNA polymerase II promoter"/>
    <property type="evidence" value="ECO:0007669"/>
    <property type="project" value="EnsemblFungi"/>
</dbReference>
<evidence type="ECO:0000313" key="7">
    <source>
        <dbReference type="EMBL" id="ELQ74318.1"/>
    </source>
</evidence>
<comment type="similarity">
    <text evidence="2">Belongs to the eukaryotic RPB7/RPC8 RNA polymerase subunit family.</text>
</comment>
<evidence type="ECO:0000256" key="1">
    <source>
        <dbReference type="ARBA" id="ARBA00004123"/>
    </source>
</evidence>
<dbReference type="Proteomes" id="UP000011185">
    <property type="component" value="Unassembled WGS sequence"/>
</dbReference>
<keyword evidence="8" id="KW-1185">Reference proteome</keyword>
<evidence type="ECO:0000259" key="5">
    <source>
        <dbReference type="Pfam" id="PF00575"/>
    </source>
</evidence>
<evidence type="ECO:0000256" key="4">
    <source>
        <dbReference type="ARBA" id="ARBA00023163"/>
    </source>
</evidence>
<sequence length="155" mass="17305">MFFISELSHTIHLSPNYFDTNLQYAVRSHLLEEVEGACSSDHGFILAVLSIQNVGEAVLNHMGSVLFKVKYTAITLKPVRNEVIEVKVDEVNTMGLFAHIGPLSIFVSNYQIPSNLQESIKKDTLVRLKIIGTKIDKNEIYAVGTINEEFLGVIL</sequence>
<dbReference type="OMA" id="TMRQPGL"/>
<keyword evidence="7" id="KW-0548">Nucleotidyltransferase</keyword>
<comment type="subcellular location">
    <subcellularLocation>
        <location evidence="1">Nucleus</location>
    </subcellularLocation>
</comment>
<dbReference type="InterPro" id="IPR045113">
    <property type="entry name" value="Rpb7-like"/>
</dbReference>
<dbReference type="GO" id="GO:0045948">
    <property type="term" value="P:positive regulation of translational initiation"/>
    <property type="evidence" value="ECO:0007669"/>
    <property type="project" value="EnsemblFungi"/>
</dbReference>
<dbReference type="PANTHER" id="PTHR12709">
    <property type="entry name" value="DNA-DIRECTED RNA POLYMERASE II, III"/>
    <property type="match status" value="1"/>
</dbReference>
<dbReference type="InterPro" id="IPR036898">
    <property type="entry name" value="RNA_pol_Rpb7-like_N_sf"/>
</dbReference>
<dbReference type="InterPro" id="IPR012340">
    <property type="entry name" value="NA-bd_OB-fold"/>
</dbReference>
<dbReference type="SUPFAM" id="SSF88798">
    <property type="entry name" value="N-terminal, heterodimerisation domain of RBP7 (RpoE)"/>
    <property type="match status" value="1"/>
</dbReference>
<dbReference type="InParanoid" id="L7JS66"/>
<dbReference type="GO" id="GO:0010590">
    <property type="term" value="P:regulation of septum digestion after cytokinesis"/>
    <property type="evidence" value="ECO:0007669"/>
    <property type="project" value="EnsemblFungi"/>
</dbReference>
<evidence type="ECO:0000259" key="6">
    <source>
        <dbReference type="Pfam" id="PF03876"/>
    </source>
</evidence>
<dbReference type="SUPFAM" id="SSF50249">
    <property type="entry name" value="Nucleic acid-binding proteins"/>
    <property type="match status" value="1"/>
</dbReference>
<dbReference type="GO" id="GO:0003697">
    <property type="term" value="F:single-stranded DNA binding"/>
    <property type="evidence" value="ECO:0007669"/>
    <property type="project" value="EnsemblFungi"/>
</dbReference>
<dbReference type="Gene3D" id="3.30.1490.120">
    <property type="entry name" value="RNA polymerase Rpb7-like, N-terminal domain"/>
    <property type="match status" value="1"/>
</dbReference>
<dbReference type="FunCoup" id="L7JS66">
    <property type="interactions" value="167"/>
</dbReference>
<dbReference type="InterPro" id="IPR005576">
    <property type="entry name" value="Rpb7-like_N"/>
</dbReference>
<organism evidence="7 8">
    <name type="scientific">Trachipleistophora hominis</name>
    <name type="common">Microsporidian parasite</name>
    <dbReference type="NCBI Taxonomy" id="72359"/>
    <lineage>
        <taxon>Eukaryota</taxon>
        <taxon>Fungi</taxon>
        <taxon>Fungi incertae sedis</taxon>
        <taxon>Microsporidia</taxon>
        <taxon>Pleistophoridae</taxon>
        <taxon>Trachipleistophora</taxon>
    </lineage>
</organism>
<protein>
    <submittedName>
        <fullName evidence="7">DNA-directed RNA polymerase subunit E</fullName>
        <ecNumber evidence="7">2.7.7.6</ecNumber>
    </submittedName>
</protein>
<dbReference type="PANTHER" id="PTHR12709:SF4">
    <property type="entry name" value="DNA-DIRECTED RNA POLYMERASE II SUBUNIT RPB7"/>
    <property type="match status" value="1"/>
</dbReference>
<dbReference type="HOGENOM" id="CLU_085878_2_0_1"/>
<keyword evidence="4" id="KW-0804">Transcription</keyword>
<dbReference type="Pfam" id="PF03876">
    <property type="entry name" value="SHS2_Rpb7-N"/>
    <property type="match status" value="1"/>
</dbReference>
<feature type="domain" description="RNA polymerase Rpb7-like N-terminal" evidence="6">
    <location>
        <begin position="8"/>
        <end position="57"/>
    </location>
</feature>
<dbReference type="EMBL" id="JH994047">
    <property type="protein sequence ID" value="ELQ74318.1"/>
    <property type="molecule type" value="Genomic_DNA"/>
</dbReference>
<dbReference type="STRING" id="72359.L7JS66"/>
<dbReference type="AlphaFoldDB" id="L7JS66"/>
<evidence type="ECO:0000256" key="3">
    <source>
        <dbReference type="ARBA" id="ARBA00022478"/>
    </source>
</evidence>
<dbReference type="InterPro" id="IPR003029">
    <property type="entry name" value="S1_domain"/>
</dbReference>
<dbReference type="GO" id="GO:0000956">
    <property type="term" value="P:nuclear-transcribed mRNA catabolic process"/>
    <property type="evidence" value="ECO:0007669"/>
    <property type="project" value="EnsemblFungi"/>
</dbReference>
<dbReference type="GO" id="GO:0003727">
    <property type="term" value="F:single-stranded RNA binding"/>
    <property type="evidence" value="ECO:0007669"/>
    <property type="project" value="EnsemblFungi"/>
</dbReference>
<dbReference type="GO" id="GO:0006368">
    <property type="term" value="P:transcription elongation by RNA polymerase II"/>
    <property type="evidence" value="ECO:0007669"/>
    <property type="project" value="EnsemblFungi"/>
</dbReference>
<reference evidence="7 8" key="1">
    <citation type="journal article" date="2012" name="PLoS Pathog.">
        <title>The genome of the obligate intracellular parasite Trachipleistophora hominis: new insights into microsporidian genome dynamics and reductive evolution.</title>
        <authorList>
            <person name="Heinz E."/>
            <person name="Williams T.A."/>
            <person name="Nakjang S."/>
            <person name="Noel C.J."/>
            <person name="Swan D.C."/>
            <person name="Goldberg A.V."/>
            <person name="Harris S.R."/>
            <person name="Weinmaier T."/>
            <person name="Markert S."/>
            <person name="Becher D."/>
            <person name="Bernhardt J."/>
            <person name="Dagan T."/>
            <person name="Hacker C."/>
            <person name="Lucocq J.M."/>
            <person name="Schweder T."/>
            <person name="Rattei T."/>
            <person name="Hall N."/>
            <person name="Hirt R.P."/>
            <person name="Embley T.M."/>
        </authorList>
    </citation>
    <scope>NUCLEOTIDE SEQUENCE [LARGE SCALE GENOMIC DNA]</scope>
</reference>
<dbReference type="GO" id="GO:0031369">
    <property type="term" value="F:translation initiation factor binding"/>
    <property type="evidence" value="ECO:0007669"/>
    <property type="project" value="EnsemblFungi"/>
</dbReference>
<dbReference type="Gene3D" id="2.40.50.140">
    <property type="entry name" value="Nucleic acid-binding proteins"/>
    <property type="match status" value="2"/>
</dbReference>
<dbReference type="GO" id="GO:0003899">
    <property type="term" value="F:DNA-directed RNA polymerase activity"/>
    <property type="evidence" value="ECO:0007669"/>
    <property type="project" value="UniProtKB-EC"/>
</dbReference>
<dbReference type="Pfam" id="PF00575">
    <property type="entry name" value="S1"/>
    <property type="match status" value="1"/>
</dbReference>
<feature type="domain" description="S1 motif" evidence="5">
    <location>
        <begin position="80"/>
        <end position="140"/>
    </location>
</feature>
<accession>L7JS66</accession>
<gene>
    <name evidence="7" type="ORF">THOM_2761</name>
</gene>
<evidence type="ECO:0000256" key="2">
    <source>
        <dbReference type="ARBA" id="ARBA00009307"/>
    </source>
</evidence>
<dbReference type="FunFam" id="3.30.1490.120:FF:000001">
    <property type="entry name" value="DNA-directed RNA polymerase II subunit RPB7"/>
    <property type="match status" value="1"/>
</dbReference>
<keyword evidence="7" id="KW-0808">Transferase</keyword>
<keyword evidence="3 7" id="KW-0240">DNA-directed RNA polymerase</keyword>
<dbReference type="GO" id="GO:0000932">
    <property type="term" value="C:P-body"/>
    <property type="evidence" value="ECO:0007669"/>
    <property type="project" value="EnsemblFungi"/>
</dbReference>
<dbReference type="GO" id="GO:1990328">
    <property type="term" value="C:RPB4-RPB7 complex"/>
    <property type="evidence" value="ECO:0007669"/>
    <property type="project" value="EnsemblFungi"/>
</dbReference>
<proteinExistence type="inferred from homology"/>
<dbReference type="GO" id="GO:0003968">
    <property type="term" value="F:RNA-directed RNA polymerase activity"/>
    <property type="evidence" value="ECO:0007669"/>
    <property type="project" value="EnsemblFungi"/>
</dbReference>